<evidence type="ECO:0000313" key="2">
    <source>
        <dbReference type="Proteomes" id="UP000008549"/>
    </source>
</evidence>
<organism evidence="1 2">
    <name type="scientific">Caenorhabditis briggsae</name>
    <dbReference type="NCBI Taxonomy" id="6238"/>
    <lineage>
        <taxon>Eukaryota</taxon>
        <taxon>Metazoa</taxon>
        <taxon>Ecdysozoa</taxon>
        <taxon>Nematoda</taxon>
        <taxon>Chromadorea</taxon>
        <taxon>Rhabditida</taxon>
        <taxon>Rhabditina</taxon>
        <taxon>Rhabditomorpha</taxon>
        <taxon>Rhabditoidea</taxon>
        <taxon>Rhabditidae</taxon>
        <taxon>Peloderinae</taxon>
        <taxon>Caenorhabditis</taxon>
    </lineage>
</organism>
<dbReference type="EMBL" id="HE601438">
    <property type="protein sequence ID" value="CAP23397.1"/>
    <property type="molecule type" value="Genomic_DNA"/>
</dbReference>
<evidence type="ECO:0000313" key="3">
    <source>
        <dbReference type="WormBase" id="CBG03284"/>
    </source>
</evidence>
<reference evidence="1 2" key="2">
    <citation type="journal article" date="2011" name="PLoS Genet.">
        <title>Caenorhabditis briggsae recombinant inbred line genotypes reveal inter-strain incompatibility and the evolution of recombination.</title>
        <authorList>
            <person name="Ross J.A."/>
            <person name="Koboldt D.C."/>
            <person name="Staisch J.E."/>
            <person name="Chamberlin H.M."/>
            <person name="Gupta B.P."/>
            <person name="Miller R.D."/>
            <person name="Baird S.E."/>
            <person name="Haag E.S."/>
        </authorList>
    </citation>
    <scope>NUCLEOTIDE SEQUENCE [LARGE SCALE GENOMIC DNA]</scope>
    <source>
        <strain evidence="1 2">AF16</strain>
    </source>
</reference>
<dbReference type="Proteomes" id="UP000008549">
    <property type="component" value="Unassembled WGS sequence"/>
</dbReference>
<name>A8WSD8_CAEBR</name>
<dbReference type="HOGENOM" id="CLU_2851763_0_0_1"/>
<keyword evidence="2" id="KW-1185">Reference proteome</keyword>
<dbReference type="WormBase" id="CBG03284">
    <property type="protein sequence ID" value="CBP06461"/>
    <property type="gene ID" value="WBGene00026171"/>
</dbReference>
<dbReference type="GeneID" id="8573425"/>
<dbReference type="RefSeq" id="XP_002631427.1">
    <property type="nucleotide sequence ID" value="XM_002631381.1"/>
</dbReference>
<dbReference type="KEGG" id="cbr:CBG_03284"/>
<accession>A8WSD8</accession>
<proteinExistence type="predicted"/>
<evidence type="ECO:0000313" key="1">
    <source>
        <dbReference type="EMBL" id="CAP23397.1"/>
    </source>
</evidence>
<protein>
    <submittedName>
        <fullName evidence="1">Protein CBG03284</fullName>
    </submittedName>
</protein>
<sequence length="65" mass="7291">MAANCKKRLRSEVVDTMEPPKFVAYDDYLALFNHVVRLTDMVNHLRGGIIESGVPKLSLQIANTC</sequence>
<gene>
    <name evidence="1 3" type="ORF">CBG03284</name>
    <name evidence="1" type="ORF">CBG_03284</name>
</gene>
<dbReference type="CTD" id="8573425"/>
<dbReference type="InParanoid" id="A8WSD8"/>
<dbReference type="AlphaFoldDB" id="A8WSD8"/>
<reference evidence="1 2" key="1">
    <citation type="journal article" date="2003" name="PLoS Biol.">
        <title>The genome sequence of Caenorhabditis briggsae: a platform for comparative genomics.</title>
        <authorList>
            <person name="Stein L.D."/>
            <person name="Bao Z."/>
            <person name="Blasiar D."/>
            <person name="Blumenthal T."/>
            <person name="Brent M.R."/>
            <person name="Chen N."/>
            <person name="Chinwalla A."/>
            <person name="Clarke L."/>
            <person name="Clee C."/>
            <person name="Coghlan A."/>
            <person name="Coulson A."/>
            <person name="D'Eustachio P."/>
            <person name="Fitch D.H."/>
            <person name="Fulton L.A."/>
            <person name="Fulton R.E."/>
            <person name="Griffiths-Jones S."/>
            <person name="Harris T.W."/>
            <person name="Hillier L.W."/>
            <person name="Kamath R."/>
            <person name="Kuwabara P.E."/>
            <person name="Mardis E.R."/>
            <person name="Marra M.A."/>
            <person name="Miner T.L."/>
            <person name="Minx P."/>
            <person name="Mullikin J.C."/>
            <person name="Plumb R.W."/>
            <person name="Rogers J."/>
            <person name="Schein J.E."/>
            <person name="Sohrmann M."/>
            <person name="Spieth J."/>
            <person name="Stajich J.E."/>
            <person name="Wei C."/>
            <person name="Willey D."/>
            <person name="Wilson R.K."/>
            <person name="Durbin R."/>
            <person name="Waterston R.H."/>
        </authorList>
    </citation>
    <scope>NUCLEOTIDE SEQUENCE [LARGE SCALE GENOMIC DNA]</scope>
    <source>
        <strain evidence="1 2">AF16</strain>
    </source>
</reference>